<dbReference type="EMBL" id="WKJM01000008">
    <property type="protein sequence ID" value="MRX08437.1"/>
    <property type="molecule type" value="Genomic_DNA"/>
</dbReference>
<organism evidence="1 2">
    <name type="scientific">Duganella alba</name>
    <dbReference type="NCBI Taxonomy" id="2666081"/>
    <lineage>
        <taxon>Bacteria</taxon>
        <taxon>Pseudomonadati</taxon>
        <taxon>Pseudomonadota</taxon>
        <taxon>Betaproteobacteria</taxon>
        <taxon>Burkholderiales</taxon>
        <taxon>Oxalobacteraceae</taxon>
        <taxon>Telluria group</taxon>
        <taxon>Duganella</taxon>
    </lineage>
</organism>
<dbReference type="RefSeq" id="WP_154365222.1">
    <property type="nucleotide sequence ID" value="NZ_WKJM01000008.1"/>
</dbReference>
<reference evidence="1 2" key="1">
    <citation type="submission" date="2019-11" db="EMBL/GenBank/DDBJ databases">
        <title>Novel species isolated from a subtropical stream in China.</title>
        <authorList>
            <person name="Lu H."/>
        </authorList>
    </citation>
    <scope>NUCLEOTIDE SEQUENCE [LARGE SCALE GENOMIC DNA]</scope>
    <source>
        <strain evidence="1 2">FT25W</strain>
    </source>
</reference>
<name>A0A6L5QFA6_9BURK</name>
<gene>
    <name evidence="1" type="ORF">GJ697_11375</name>
</gene>
<keyword evidence="2" id="KW-1185">Reference proteome</keyword>
<dbReference type="Proteomes" id="UP000481037">
    <property type="component" value="Unassembled WGS sequence"/>
</dbReference>
<accession>A0A6L5QFA6</accession>
<sequence length="147" mass="15637">MKTNPRYDLYGILVALAFMPALTMGAESASLVCPDVVSAAAITVASSDWAARPSGNFRLSSAGFSNGPPEKRADLKPASVERKGAQTVETWRFDVEFRDGLWLVCGYGGAAGEITLAKQILPQYATCSVSYKPSSKVGARTINIACR</sequence>
<comment type="caution">
    <text evidence="1">The sequence shown here is derived from an EMBL/GenBank/DDBJ whole genome shotgun (WGS) entry which is preliminary data.</text>
</comment>
<protein>
    <submittedName>
        <fullName evidence="1">Uncharacterized protein</fullName>
    </submittedName>
</protein>
<dbReference type="InterPro" id="IPR049973">
    <property type="entry name" value="STY0301-like"/>
</dbReference>
<dbReference type="NCBIfam" id="NF042415">
    <property type="entry name" value="STY0301_fam"/>
    <property type="match status" value="1"/>
</dbReference>
<proteinExistence type="predicted"/>
<dbReference type="AlphaFoldDB" id="A0A6L5QFA6"/>
<evidence type="ECO:0000313" key="2">
    <source>
        <dbReference type="Proteomes" id="UP000481037"/>
    </source>
</evidence>
<evidence type="ECO:0000313" key="1">
    <source>
        <dbReference type="EMBL" id="MRX08437.1"/>
    </source>
</evidence>